<comment type="caution">
    <text evidence="1">The sequence shown here is derived from an EMBL/GenBank/DDBJ whole genome shotgun (WGS) entry which is preliminary data.</text>
</comment>
<accession>A0ABV9G240</accession>
<evidence type="ECO:0000313" key="1">
    <source>
        <dbReference type="EMBL" id="MFC4606901.1"/>
    </source>
</evidence>
<evidence type="ECO:0000313" key="2">
    <source>
        <dbReference type="Proteomes" id="UP001595993"/>
    </source>
</evidence>
<name>A0ABV9G240_9ACTN</name>
<keyword evidence="2" id="KW-1185">Reference proteome</keyword>
<protein>
    <submittedName>
        <fullName evidence="1">Uncharacterized protein</fullName>
    </submittedName>
</protein>
<proteinExistence type="predicted"/>
<dbReference type="EMBL" id="JBHSFE010000005">
    <property type="protein sequence ID" value="MFC4606901.1"/>
    <property type="molecule type" value="Genomic_DNA"/>
</dbReference>
<reference evidence="2" key="1">
    <citation type="journal article" date="2019" name="Int. J. Syst. Evol. Microbiol.">
        <title>The Global Catalogue of Microorganisms (GCM) 10K type strain sequencing project: providing services to taxonomists for standard genome sequencing and annotation.</title>
        <authorList>
            <consortium name="The Broad Institute Genomics Platform"/>
            <consortium name="The Broad Institute Genome Sequencing Center for Infectious Disease"/>
            <person name="Wu L."/>
            <person name="Ma J."/>
        </authorList>
    </citation>
    <scope>NUCLEOTIDE SEQUENCE [LARGE SCALE GENOMIC DNA]</scope>
    <source>
        <strain evidence="2">CGMCC 4.7139</strain>
    </source>
</reference>
<sequence>MDSDESPQARGTQMRPSRHEQLRDLAYIEKRKFWMILDDALELYVTQTYGKQYKRK</sequence>
<gene>
    <name evidence="1" type="ORF">ACFO9E_03545</name>
</gene>
<dbReference type="Proteomes" id="UP001595993">
    <property type="component" value="Unassembled WGS sequence"/>
</dbReference>
<organism evidence="1 2">
    <name type="scientific">Streptomyces maoxianensis</name>
    <dbReference type="NCBI Taxonomy" id="1459942"/>
    <lineage>
        <taxon>Bacteria</taxon>
        <taxon>Bacillati</taxon>
        <taxon>Actinomycetota</taxon>
        <taxon>Actinomycetes</taxon>
        <taxon>Kitasatosporales</taxon>
        <taxon>Streptomycetaceae</taxon>
        <taxon>Streptomyces</taxon>
    </lineage>
</organism>
<dbReference type="RefSeq" id="WP_381191521.1">
    <property type="nucleotide sequence ID" value="NZ_JBHSFE010000005.1"/>
</dbReference>